<sequence>MKKILLAVTTALAITGCSQNEEFDAPNQQTKIDFTSVVKKATRAADTTGDNFLGFTVNSYVTAAAYDGLAALGGDVYMDGISYTRDNAAAPWTTTDKGIYYWPSISSGKKVQFFAYPTTDPTSYSLPSTGYPTISFAVDDTPAAQKDLVVAHATDVTSETQGVTDGRLTLDFKHVLTRINFAFIPGDPNLTYKVTGISVANVKGGTGIYSFNNADGEWNLTNASDASYIYNVKQSSTKVENKEYYSLAGANASWMLFPQEVGGKIISITYSTEQGSMEVFKGTKTVTLPDNAKWTLGQNVLYVLTLPAGASNVGIDTNVSNWNSTSEDAETAK</sequence>
<dbReference type="CDD" id="cd13120">
    <property type="entry name" value="BF2867_like_N"/>
    <property type="match status" value="1"/>
</dbReference>
<reference evidence="1 2" key="1">
    <citation type="submission" date="2007-03" db="EMBL/GenBank/DDBJ databases">
        <authorList>
            <person name="Fulton L."/>
            <person name="Clifton S."/>
            <person name="Fulton B."/>
            <person name="Xu J."/>
            <person name="Minx P."/>
            <person name="Pepin K.H."/>
            <person name="Johnson M."/>
            <person name="Thiruvilangam P."/>
            <person name="Bhonagiri V."/>
            <person name="Nash W.E."/>
            <person name="Mardis E.R."/>
            <person name="Wilson R.K."/>
        </authorList>
    </citation>
    <scope>NUCLEOTIDE SEQUENCE [LARGE SCALE GENOMIC DNA]</scope>
    <source>
        <strain evidence="2">ATCC 8483 / DSM 1896 / JCM 5824 / BCRC 10623 / CCUG 4943 / NCTC 11153</strain>
    </source>
</reference>
<dbReference type="Gene3D" id="2.60.40.2620">
    <property type="entry name" value="Fimbrillin-like"/>
    <property type="match status" value="1"/>
</dbReference>
<reference evidence="2" key="2">
    <citation type="submission" date="2007-04" db="EMBL/GenBank/DDBJ databases">
        <title>Draft genome sequence of Bacteroides ovatus (ATCC 8483).</title>
        <authorList>
            <person name="Sudarsanam P."/>
            <person name="Ley R."/>
            <person name="Guruge J."/>
            <person name="Turnbaugh P.J."/>
            <person name="Mahowald M."/>
            <person name="Liep D."/>
            <person name="Gordon J."/>
        </authorList>
    </citation>
    <scope>NUCLEOTIDE SEQUENCE [LARGE SCALE GENOMIC DNA]</scope>
    <source>
        <strain evidence="2">ATCC 8483 / DSM 1896 / JCM 5824 / BCRC 10623 / CCUG 4943 / NCTC 11153</strain>
    </source>
</reference>
<dbReference type="InterPro" id="IPR042278">
    <property type="entry name" value="Mfa-like_1_N"/>
</dbReference>
<dbReference type="AlphaFoldDB" id="A0AAN3D7Z3"/>
<dbReference type="CDD" id="cd13121">
    <property type="entry name" value="BF2867_like_C"/>
    <property type="match status" value="1"/>
</dbReference>
<gene>
    <name evidence="1" type="ORF">BACOVA_02676</name>
</gene>
<comment type="caution">
    <text evidence="1">The sequence shown here is derived from an EMBL/GenBank/DDBJ whole genome shotgun (WGS) entry which is preliminary data.</text>
</comment>
<evidence type="ECO:0000313" key="2">
    <source>
        <dbReference type="Proteomes" id="UP000005475"/>
    </source>
</evidence>
<dbReference type="PROSITE" id="PS51257">
    <property type="entry name" value="PROKAR_LIPOPROTEIN"/>
    <property type="match status" value="1"/>
</dbReference>
<protein>
    <recommendedName>
        <fullName evidence="3">Fimbrillin family protein</fullName>
    </recommendedName>
</protein>
<evidence type="ECO:0000313" key="1">
    <source>
        <dbReference type="EMBL" id="EDO11467.1"/>
    </source>
</evidence>
<dbReference type="Proteomes" id="UP000005475">
    <property type="component" value="Unassembled WGS sequence"/>
</dbReference>
<name>A0AAN3D7Z3_BACO1</name>
<accession>A0AAN3D7Z3</accession>
<dbReference type="GeneID" id="29452338"/>
<dbReference type="RefSeq" id="WP_004298491.1">
    <property type="nucleotide sequence ID" value="NZ_DS264579.1"/>
</dbReference>
<proteinExistence type="predicted"/>
<dbReference type="EMBL" id="AAXF02000049">
    <property type="protein sequence ID" value="EDO11467.1"/>
    <property type="molecule type" value="Genomic_DNA"/>
</dbReference>
<organism evidence="1 2">
    <name type="scientific">Bacteroides ovatus (strain ATCC 8483 / DSM 1896 / JCM 5824 / BCRC 10623 / CCUG 4943 / NCTC 11153)</name>
    <dbReference type="NCBI Taxonomy" id="411476"/>
    <lineage>
        <taxon>Bacteria</taxon>
        <taxon>Pseudomonadati</taxon>
        <taxon>Bacteroidota</taxon>
        <taxon>Bacteroidia</taxon>
        <taxon>Bacteroidales</taxon>
        <taxon>Bacteroidaceae</taxon>
        <taxon>Bacteroides</taxon>
    </lineage>
</organism>
<evidence type="ECO:0008006" key="3">
    <source>
        <dbReference type="Google" id="ProtNLM"/>
    </source>
</evidence>